<accession>A0A4U9IU40</accession>
<reference evidence="1 2" key="1">
    <citation type="submission" date="2019-05" db="EMBL/GenBank/DDBJ databases">
        <authorList>
            <consortium name="Pathogen Informatics"/>
        </authorList>
    </citation>
    <scope>NUCLEOTIDE SEQUENCE [LARGE SCALE GENOMIC DNA]</scope>
    <source>
        <strain evidence="1 2">NCTC13032</strain>
    </source>
</reference>
<gene>
    <name evidence="1" type="ORF">NCTC13032_06606</name>
</gene>
<dbReference type="AlphaFoldDB" id="A0A4U9IU40"/>
<protein>
    <submittedName>
        <fullName evidence="1">Uncharacterized protein</fullName>
    </submittedName>
</protein>
<organism evidence="1 2">
    <name type="scientific">Leclercia adecarboxylata</name>
    <dbReference type="NCBI Taxonomy" id="83655"/>
    <lineage>
        <taxon>Bacteria</taxon>
        <taxon>Pseudomonadati</taxon>
        <taxon>Pseudomonadota</taxon>
        <taxon>Gammaproteobacteria</taxon>
        <taxon>Enterobacterales</taxon>
        <taxon>Enterobacteriaceae</taxon>
        <taxon>Leclercia</taxon>
    </lineage>
</organism>
<proteinExistence type="predicted"/>
<name>A0A4U9IU40_9ENTR</name>
<evidence type="ECO:0000313" key="2">
    <source>
        <dbReference type="Proteomes" id="UP000310719"/>
    </source>
</evidence>
<sequence length="80" mass="9138">MSEKREFPWPLSIALNSNVRETNQGISPWAVRDDLKCGYGFIGFFLGTLTRPFQGSTVRHCFPVQVPEDVGRFLARWLHG</sequence>
<dbReference type="EMBL" id="LR590464">
    <property type="protein sequence ID" value="VTP80585.1"/>
    <property type="molecule type" value="Genomic_DNA"/>
</dbReference>
<evidence type="ECO:0000313" key="1">
    <source>
        <dbReference type="EMBL" id="VTP80585.1"/>
    </source>
</evidence>
<dbReference type="Proteomes" id="UP000310719">
    <property type="component" value="Chromosome"/>
</dbReference>